<reference evidence="2 3" key="1">
    <citation type="journal article" date="2018" name="J. Microbiol.">
        <title>Bacillus spongiae sp. nov., isolated from sponge of Jeju Island.</title>
        <authorList>
            <person name="Lee G.E."/>
            <person name="Im W.T."/>
            <person name="Park J.S."/>
        </authorList>
    </citation>
    <scope>NUCLEOTIDE SEQUENCE [LARGE SCALE GENOMIC DNA]</scope>
    <source>
        <strain evidence="2 3">135PIL107-10</strain>
    </source>
</reference>
<organism evidence="2 3">
    <name type="scientific">Bacillus spongiae</name>
    <dbReference type="NCBI Taxonomy" id="2683610"/>
    <lineage>
        <taxon>Bacteria</taxon>
        <taxon>Bacillati</taxon>
        <taxon>Bacillota</taxon>
        <taxon>Bacilli</taxon>
        <taxon>Bacillales</taxon>
        <taxon>Bacillaceae</taxon>
        <taxon>Bacillus</taxon>
    </lineage>
</organism>
<dbReference type="EMBL" id="JBBAXC010000006">
    <property type="protein sequence ID" value="MEI5907274.1"/>
    <property type="molecule type" value="Genomic_DNA"/>
</dbReference>
<evidence type="ECO:0008006" key="4">
    <source>
        <dbReference type="Google" id="ProtNLM"/>
    </source>
</evidence>
<sequence>MEKKNNKWMVYSESNGAGIALGLFSLGLALIIITAMILFEVFLSILSIVILIISFILIAIVVFLLWKLVKGKKFIHRKKHSD</sequence>
<protein>
    <recommendedName>
        <fullName evidence="4">ABC transporter ATP-binding protein</fullName>
    </recommendedName>
</protein>
<feature type="transmembrane region" description="Helical" evidence="1">
    <location>
        <begin position="45"/>
        <end position="69"/>
    </location>
</feature>
<gene>
    <name evidence="2" type="ORF">WAK64_09410</name>
</gene>
<keyword evidence="1" id="KW-0812">Transmembrane</keyword>
<name>A0ABU8HDK3_9BACI</name>
<proteinExistence type="predicted"/>
<accession>A0ABU8HDK3</accession>
<evidence type="ECO:0000313" key="2">
    <source>
        <dbReference type="EMBL" id="MEI5907274.1"/>
    </source>
</evidence>
<comment type="caution">
    <text evidence="2">The sequence shown here is derived from an EMBL/GenBank/DDBJ whole genome shotgun (WGS) entry which is preliminary data.</text>
</comment>
<evidence type="ECO:0000313" key="3">
    <source>
        <dbReference type="Proteomes" id="UP001312865"/>
    </source>
</evidence>
<dbReference type="Proteomes" id="UP001312865">
    <property type="component" value="Unassembled WGS sequence"/>
</dbReference>
<dbReference type="RefSeq" id="WP_336586708.1">
    <property type="nucleotide sequence ID" value="NZ_JBBAXC010000006.1"/>
</dbReference>
<evidence type="ECO:0000256" key="1">
    <source>
        <dbReference type="SAM" id="Phobius"/>
    </source>
</evidence>
<keyword evidence="3" id="KW-1185">Reference proteome</keyword>
<keyword evidence="1" id="KW-0472">Membrane</keyword>
<keyword evidence="1" id="KW-1133">Transmembrane helix</keyword>
<feature type="transmembrane region" description="Helical" evidence="1">
    <location>
        <begin position="20"/>
        <end position="39"/>
    </location>
</feature>